<dbReference type="AlphaFoldDB" id="A0A5R8ZV15"/>
<evidence type="ECO:0000313" key="3">
    <source>
        <dbReference type="Proteomes" id="UP000307510"/>
    </source>
</evidence>
<evidence type="ECO:0000256" key="1">
    <source>
        <dbReference type="SAM" id="MobiDB-lite"/>
    </source>
</evidence>
<gene>
    <name evidence="2" type="ORF">FEA48_28190</name>
</gene>
<evidence type="ECO:0000313" key="2">
    <source>
        <dbReference type="EMBL" id="TLP69735.1"/>
    </source>
</evidence>
<feature type="region of interest" description="Disordered" evidence="1">
    <location>
        <begin position="1"/>
        <end position="99"/>
    </location>
</feature>
<organism evidence="2 3">
    <name type="scientific">Pseudomonas nitroreducens</name>
    <dbReference type="NCBI Taxonomy" id="46680"/>
    <lineage>
        <taxon>Bacteria</taxon>
        <taxon>Pseudomonadati</taxon>
        <taxon>Pseudomonadota</taxon>
        <taxon>Gammaproteobacteria</taxon>
        <taxon>Pseudomonadales</taxon>
        <taxon>Pseudomonadaceae</taxon>
        <taxon>Pseudomonas</taxon>
    </lineage>
</organism>
<name>A0A5R8ZV15_PSENT</name>
<comment type="caution">
    <text evidence="2">The sequence shown here is derived from an EMBL/GenBank/DDBJ whole genome shotgun (WGS) entry which is preliminary data.</text>
</comment>
<reference evidence="3" key="2">
    <citation type="submission" date="2019-06" db="EMBL/GenBank/DDBJ databases">
        <title>AzeR, a transcriptional regulator that responds to azelaic acid in Pseudomonas nitroreducens.</title>
        <authorList>
            <person name="Bez C."/>
            <person name="Javvadi S.G."/>
            <person name="Bertani I."/>
            <person name="Devescovi G."/>
            <person name="Studholme D.J."/>
            <person name="Geller A."/>
            <person name="Levy A."/>
            <person name="Venturi V."/>
        </authorList>
    </citation>
    <scope>NUCLEOTIDE SEQUENCE [LARGE SCALE GENOMIC DNA]</scope>
    <source>
        <strain evidence="3">DSM 9128</strain>
    </source>
</reference>
<reference evidence="2 3" key="1">
    <citation type="submission" date="2019-05" db="EMBL/GenBank/DDBJ databases">
        <authorList>
            <person name="Moore K."/>
            <person name="O'Neill P."/>
            <person name="Farbos A."/>
            <person name="Studholme D.J."/>
        </authorList>
    </citation>
    <scope>NUCLEOTIDE SEQUENCE [LARGE SCALE GENOMIC DNA]</scope>
    <source>
        <strain evidence="2 3">DSM 9128</strain>
    </source>
</reference>
<sequence length="99" mass="10655">MNFRLAQGLPDPAKVARQSSGEVRGKYRPNNSESGRFNYPVNGLERLFHNFSSGKKRPPGEAAKPKDDEVEQSSGRSGAGIRDSCASSGRKLNGDSGKC</sequence>
<proteinExistence type="predicted"/>
<dbReference type="EMBL" id="VASG01000010">
    <property type="protein sequence ID" value="TLP69735.1"/>
    <property type="molecule type" value="Genomic_DNA"/>
</dbReference>
<dbReference type="Proteomes" id="UP000307510">
    <property type="component" value="Unassembled WGS sequence"/>
</dbReference>
<protein>
    <submittedName>
        <fullName evidence="2">Uncharacterized protein</fullName>
    </submittedName>
</protein>
<dbReference type="RefSeq" id="WP_138216757.1">
    <property type="nucleotide sequence ID" value="NZ_VASG01000010.1"/>
</dbReference>
<accession>A0A5R8ZV15</accession>